<keyword evidence="2" id="KW-0812">Transmembrane</keyword>
<feature type="region of interest" description="Disordered" evidence="1">
    <location>
        <begin position="1"/>
        <end position="96"/>
    </location>
</feature>
<evidence type="ECO:0000256" key="1">
    <source>
        <dbReference type="SAM" id="MobiDB-lite"/>
    </source>
</evidence>
<feature type="compositionally biased region" description="Low complexity" evidence="1">
    <location>
        <begin position="51"/>
        <end position="62"/>
    </location>
</feature>
<keyword evidence="2" id="KW-0472">Membrane</keyword>
<feature type="domain" description="DUF6535" evidence="3">
    <location>
        <begin position="117"/>
        <end position="298"/>
    </location>
</feature>
<keyword evidence="5" id="KW-1185">Reference proteome</keyword>
<evidence type="ECO:0000313" key="4">
    <source>
        <dbReference type="EMBL" id="KIK62632.1"/>
    </source>
</evidence>
<name>A0A0D0CTA5_9AGAR</name>
<sequence length="701" mass="77797">MSLLEQQTRDSRERYRGNASTASPKLDASTASAREPSVDAMDTPTSEHAQPGSSLPSTSGTSHGNGSDGGHSKSTVTSIKKEKAESDLSPNSADTASRLWKEGDDYRYLPKSQSDPWEKCNNAVHKQNLDEFGGWKEEVDTLLVFAGLFSAVVTAFTVQSYQLLGQSNDSNGMTVLLLVRISQQLNSSGTPPADLADPLLTTAGSESSWAPIRVNILWFLSLSLSLSAALIGILCKQWIREAQRDITTSSRKDAFRLYQLRKESLSIWGVPDILFSIPILLEIGLILFFVGLVEFLWSLNPIVAGVISAFIGLVIIFIIGITFAPAYYTLRYLRQFSSGQNTYPPLFPCAWKSPQSWLLVRLAMHCYISLRSLKETWKRVLATDSSSIISTSSAWPIEEIIDSCQSWDSLDVEMLRSVPKRKGIKDHYLEQGMKWMIKSFSFNADMMLPIFHCLQDCELEEAVSVVGSAAGQVSASFTSWDILNEELLNMYCTGITDLGPFRVEILVRRMNGTVIGPAMTSILGIWFELKQNSATLEPELCQQIADSISSYLDRGGRLMVQDLPHILHITQMLSTHPTHPIPVNIDYMSKSKKLRNPIIDALSNWVSGHSDENTHRKRVLHCIWGIQSAIASTYMQPALERSSEFARLVAVIDIAVSTSLEVGGLRVQEWKENILPRLLAETGFRIDIFSECVSKIPGTGE</sequence>
<dbReference type="AlphaFoldDB" id="A0A0D0CTA5"/>
<protein>
    <recommendedName>
        <fullName evidence="3">DUF6535 domain-containing protein</fullName>
    </recommendedName>
</protein>
<feature type="transmembrane region" description="Helical" evidence="2">
    <location>
        <begin position="265"/>
        <end position="290"/>
    </location>
</feature>
<proteinExistence type="predicted"/>
<reference evidence="4 5" key="1">
    <citation type="submission" date="2014-04" db="EMBL/GenBank/DDBJ databases">
        <title>Evolutionary Origins and Diversification of the Mycorrhizal Mutualists.</title>
        <authorList>
            <consortium name="DOE Joint Genome Institute"/>
            <consortium name="Mycorrhizal Genomics Consortium"/>
            <person name="Kohler A."/>
            <person name="Kuo A."/>
            <person name="Nagy L.G."/>
            <person name="Floudas D."/>
            <person name="Copeland A."/>
            <person name="Barry K.W."/>
            <person name="Cichocki N."/>
            <person name="Veneault-Fourrey C."/>
            <person name="LaButti K."/>
            <person name="Lindquist E.A."/>
            <person name="Lipzen A."/>
            <person name="Lundell T."/>
            <person name="Morin E."/>
            <person name="Murat C."/>
            <person name="Riley R."/>
            <person name="Ohm R."/>
            <person name="Sun H."/>
            <person name="Tunlid A."/>
            <person name="Henrissat B."/>
            <person name="Grigoriev I.V."/>
            <person name="Hibbett D.S."/>
            <person name="Martin F."/>
        </authorList>
    </citation>
    <scope>NUCLEOTIDE SEQUENCE [LARGE SCALE GENOMIC DNA]</scope>
    <source>
        <strain evidence="4 5">FD-317 M1</strain>
    </source>
</reference>
<dbReference type="Pfam" id="PF20153">
    <property type="entry name" value="DUF6535"/>
    <property type="match status" value="1"/>
</dbReference>
<feature type="transmembrane region" description="Helical" evidence="2">
    <location>
        <begin position="142"/>
        <end position="164"/>
    </location>
</feature>
<feature type="compositionally biased region" description="Basic and acidic residues" evidence="1">
    <location>
        <begin position="7"/>
        <end position="16"/>
    </location>
</feature>
<evidence type="ECO:0000313" key="5">
    <source>
        <dbReference type="Proteomes" id="UP000053593"/>
    </source>
</evidence>
<dbReference type="HOGENOM" id="CLU_393325_0_0_1"/>
<feature type="transmembrane region" description="Helical" evidence="2">
    <location>
        <begin position="216"/>
        <end position="235"/>
    </location>
</feature>
<evidence type="ECO:0000256" key="2">
    <source>
        <dbReference type="SAM" id="Phobius"/>
    </source>
</evidence>
<evidence type="ECO:0000259" key="3">
    <source>
        <dbReference type="Pfam" id="PF20153"/>
    </source>
</evidence>
<organism evidence="4 5">
    <name type="scientific">Collybiopsis luxurians FD-317 M1</name>
    <dbReference type="NCBI Taxonomy" id="944289"/>
    <lineage>
        <taxon>Eukaryota</taxon>
        <taxon>Fungi</taxon>
        <taxon>Dikarya</taxon>
        <taxon>Basidiomycota</taxon>
        <taxon>Agaricomycotina</taxon>
        <taxon>Agaricomycetes</taxon>
        <taxon>Agaricomycetidae</taxon>
        <taxon>Agaricales</taxon>
        <taxon>Marasmiineae</taxon>
        <taxon>Omphalotaceae</taxon>
        <taxon>Collybiopsis</taxon>
        <taxon>Collybiopsis luxurians</taxon>
    </lineage>
</organism>
<dbReference type="InterPro" id="IPR045338">
    <property type="entry name" value="DUF6535"/>
</dbReference>
<accession>A0A0D0CTA5</accession>
<dbReference type="EMBL" id="KN834767">
    <property type="protein sequence ID" value="KIK62632.1"/>
    <property type="molecule type" value="Genomic_DNA"/>
</dbReference>
<keyword evidence="2" id="KW-1133">Transmembrane helix</keyword>
<feature type="transmembrane region" description="Helical" evidence="2">
    <location>
        <begin position="302"/>
        <end position="328"/>
    </location>
</feature>
<dbReference type="OrthoDB" id="2756178at2759"/>
<gene>
    <name evidence="4" type="ORF">GYMLUDRAFT_42081</name>
</gene>
<dbReference type="Proteomes" id="UP000053593">
    <property type="component" value="Unassembled WGS sequence"/>
</dbReference>